<dbReference type="AlphaFoldDB" id="A0A978W2P4"/>
<dbReference type="InterPro" id="IPR000719">
    <property type="entry name" value="Prot_kinase_dom"/>
</dbReference>
<dbReference type="InterPro" id="IPR051420">
    <property type="entry name" value="Ser_Thr_Kinases_DiverseReg"/>
</dbReference>
<dbReference type="InterPro" id="IPR011009">
    <property type="entry name" value="Kinase-like_dom_sf"/>
</dbReference>
<keyword evidence="5" id="KW-0418">Kinase</keyword>
<keyword evidence="3" id="KW-0808">Transferase</keyword>
<gene>
    <name evidence="10" type="ORF">FEM48_Zijuj01G0178200</name>
</gene>
<comment type="catalytic activity">
    <reaction evidence="7">
        <text>L-threonyl-[protein] + ATP = O-phospho-L-threonyl-[protein] + ADP + H(+)</text>
        <dbReference type="Rhea" id="RHEA:46608"/>
        <dbReference type="Rhea" id="RHEA-COMP:11060"/>
        <dbReference type="Rhea" id="RHEA-COMP:11605"/>
        <dbReference type="ChEBI" id="CHEBI:15378"/>
        <dbReference type="ChEBI" id="CHEBI:30013"/>
        <dbReference type="ChEBI" id="CHEBI:30616"/>
        <dbReference type="ChEBI" id="CHEBI:61977"/>
        <dbReference type="ChEBI" id="CHEBI:456216"/>
        <dbReference type="EC" id="2.7.11.1"/>
    </reaction>
</comment>
<keyword evidence="6" id="KW-0067">ATP-binding</keyword>
<accession>A0A978W2P4</accession>
<dbReference type="Gene3D" id="3.80.10.10">
    <property type="entry name" value="Ribonuclease Inhibitor"/>
    <property type="match status" value="1"/>
</dbReference>
<evidence type="ECO:0000256" key="7">
    <source>
        <dbReference type="ARBA" id="ARBA00047899"/>
    </source>
</evidence>
<dbReference type="InterPro" id="IPR001245">
    <property type="entry name" value="Ser-Thr/Tyr_kinase_cat_dom"/>
</dbReference>
<comment type="caution">
    <text evidence="10">The sequence shown here is derived from an EMBL/GenBank/DDBJ whole genome shotgun (WGS) entry which is preliminary data.</text>
</comment>
<evidence type="ECO:0000256" key="4">
    <source>
        <dbReference type="ARBA" id="ARBA00022741"/>
    </source>
</evidence>
<name>A0A978W2P4_ZIZJJ</name>
<dbReference type="GO" id="GO:0004674">
    <property type="term" value="F:protein serine/threonine kinase activity"/>
    <property type="evidence" value="ECO:0007669"/>
    <property type="project" value="UniProtKB-KW"/>
</dbReference>
<dbReference type="PANTHER" id="PTHR48005">
    <property type="entry name" value="LEUCINE RICH REPEAT KINASE 2"/>
    <property type="match status" value="1"/>
</dbReference>
<evidence type="ECO:0000259" key="9">
    <source>
        <dbReference type="PROSITE" id="PS50011"/>
    </source>
</evidence>
<dbReference type="GO" id="GO:0005524">
    <property type="term" value="F:ATP binding"/>
    <property type="evidence" value="ECO:0007669"/>
    <property type="project" value="UniProtKB-KW"/>
</dbReference>
<dbReference type="EC" id="2.7.11.1" evidence="1"/>
<keyword evidence="2" id="KW-0723">Serine/threonine-protein kinase</keyword>
<reference evidence="10" key="1">
    <citation type="journal article" date="2021" name="Front. Plant Sci.">
        <title>Chromosome-Scale Genome Assembly for Chinese Sour Jujube and Insights Into Its Genome Evolution and Domestication Signature.</title>
        <authorList>
            <person name="Shen L.-Y."/>
            <person name="Luo H."/>
            <person name="Wang X.-L."/>
            <person name="Wang X.-M."/>
            <person name="Qiu X.-J."/>
            <person name="Liu H."/>
            <person name="Zhou S.-S."/>
            <person name="Jia K.-H."/>
            <person name="Nie S."/>
            <person name="Bao Y.-T."/>
            <person name="Zhang R.-G."/>
            <person name="Yun Q.-Z."/>
            <person name="Chai Y.-H."/>
            <person name="Lu J.-Y."/>
            <person name="Li Y."/>
            <person name="Zhao S.-W."/>
            <person name="Mao J.-F."/>
            <person name="Jia S.-G."/>
            <person name="Mao Y.-M."/>
        </authorList>
    </citation>
    <scope>NUCLEOTIDE SEQUENCE</scope>
    <source>
        <strain evidence="10">AT0</strain>
        <tissue evidence="10">Leaf</tissue>
    </source>
</reference>
<sequence length="389" mass="43954">MWYVNHILNHCQCALMKELGELHRIKSFSVADNLLSGPVPVFINANFTNESYANNQHLCGGPLDPCSKDRNPFIFGFGFGYAVSVVAVIEYYCCCSEFMCWSLVQIKELVTRTLMLLLSMLGTKNKRNEADDHQSHLPTMEHNEEVPGLEKLVAKISLTELIKATGNFSVDNIVGKGKIGTMYRAPFPNNQFLAVKRIHESQQFESQFIAELLALSILKHDNLIPLLGYCIEKNEKLLVYKYMSNGNLDDWLHPVHGDNKILEWPLRVKIAIGIARAWHGSIMSATFCSTDSGLYENGGVWESDFVKKDVYDYGRVALELITGKKTISGSSTRFDGEILELLRITTDCVRPFPYQRSTMVQVCQRISSFGEKYGIQSDSTLILWQPRSS</sequence>
<dbReference type="SUPFAM" id="SSF56112">
    <property type="entry name" value="Protein kinase-like (PK-like)"/>
    <property type="match status" value="1"/>
</dbReference>
<evidence type="ECO:0000256" key="5">
    <source>
        <dbReference type="ARBA" id="ARBA00022777"/>
    </source>
</evidence>
<evidence type="ECO:0000256" key="8">
    <source>
        <dbReference type="ARBA" id="ARBA00048679"/>
    </source>
</evidence>
<organism evidence="10 11">
    <name type="scientific">Ziziphus jujuba var. spinosa</name>
    <dbReference type="NCBI Taxonomy" id="714518"/>
    <lineage>
        <taxon>Eukaryota</taxon>
        <taxon>Viridiplantae</taxon>
        <taxon>Streptophyta</taxon>
        <taxon>Embryophyta</taxon>
        <taxon>Tracheophyta</taxon>
        <taxon>Spermatophyta</taxon>
        <taxon>Magnoliopsida</taxon>
        <taxon>eudicotyledons</taxon>
        <taxon>Gunneridae</taxon>
        <taxon>Pentapetalae</taxon>
        <taxon>rosids</taxon>
        <taxon>fabids</taxon>
        <taxon>Rosales</taxon>
        <taxon>Rhamnaceae</taxon>
        <taxon>Paliureae</taxon>
        <taxon>Ziziphus</taxon>
    </lineage>
</organism>
<evidence type="ECO:0000256" key="2">
    <source>
        <dbReference type="ARBA" id="ARBA00022527"/>
    </source>
</evidence>
<evidence type="ECO:0000256" key="1">
    <source>
        <dbReference type="ARBA" id="ARBA00012513"/>
    </source>
</evidence>
<evidence type="ECO:0000313" key="11">
    <source>
        <dbReference type="Proteomes" id="UP000813462"/>
    </source>
</evidence>
<dbReference type="Pfam" id="PF07714">
    <property type="entry name" value="PK_Tyr_Ser-Thr"/>
    <property type="match status" value="1"/>
</dbReference>
<dbReference type="Gene3D" id="3.30.200.20">
    <property type="entry name" value="Phosphorylase Kinase, domain 1"/>
    <property type="match status" value="1"/>
</dbReference>
<evidence type="ECO:0000256" key="3">
    <source>
        <dbReference type="ARBA" id="ARBA00022679"/>
    </source>
</evidence>
<evidence type="ECO:0000313" key="10">
    <source>
        <dbReference type="EMBL" id="KAH7546228.1"/>
    </source>
</evidence>
<dbReference type="Gene3D" id="1.10.510.10">
    <property type="entry name" value="Transferase(Phosphotransferase) domain 1"/>
    <property type="match status" value="1"/>
</dbReference>
<dbReference type="PROSITE" id="PS50011">
    <property type="entry name" value="PROTEIN_KINASE_DOM"/>
    <property type="match status" value="1"/>
</dbReference>
<comment type="catalytic activity">
    <reaction evidence="8">
        <text>L-seryl-[protein] + ATP = O-phospho-L-seryl-[protein] + ADP + H(+)</text>
        <dbReference type="Rhea" id="RHEA:17989"/>
        <dbReference type="Rhea" id="RHEA-COMP:9863"/>
        <dbReference type="Rhea" id="RHEA-COMP:11604"/>
        <dbReference type="ChEBI" id="CHEBI:15378"/>
        <dbReference type="ChEBI" id="CHEBI:29999"/>
        <dbReference type="ChEBI" id="CHEBI:30616"/>
        <dbReference type="ChEBI" id="CHEBI:83421"/>
        <dbReference type="ChEBI" id="CHEBI:456216"/>
        <dbReference type="EC" id="2.7.11.1"/>
    </reaction>
</comment>
<evidence type="ECO:0000256" key="6">
    <source>
        <dbReference type="ARBA" id="ARBA00022840"/>
    </source>
</evidence>
<dbReference type="EMBL" id="JAEACU010000001">
    <property type="protein sequence ID" value="KAH7546228.1"/>
    <property type="molecule type" value="Genomic_DNA"/>
</dbReference>
<proteinExistence type="predicted"/>
<dbReference type="Proteomes" id="UP000813462">
    <property type="component" value="Unassembled WGS sequence"/>
</dbReference>
<feature type="domain" description="Protein kinase" evidence="9">
    <location>
        <begin position="168"/>
        <end position="389"/>
    </location>
</feature>
<keyword evidence="4" id="KW-0547">Nucleotide-binding</keyword>
<dbReference type="PANTHER" id="PTHR48005:SF13">
    <property type="entry name" value="SERINE_THREONINE-PROTEIN KINASE DDB_G0278509-RELATED"/>
    <property type="match status" value="1"/>
</dbReference>
<protein>
    <recommendedName>
        <fullName evidence="1">non-specific serine/threonine protein kinase</fullName>
        <ecNumber evidence="1">2.7.11.1</ecNumber>
    </recommendedName>
</protein>
<dbReference type="InterPro" id="IPR032675">
    <property type="entry name" value="LRR_dom_sf"/>
</dbReference>